<dbReference type="SUPFAM" id="SSF55961">
    <property type="entry name" value="Bet v1-like"/>
    <property type="match status" value="1"/>
</dbReference>
<gene>
    <name evidence="15" type="ORF">THAOC_33779</name>
</gene>
<keyword evidence="11" id="KW-0408">Iron</keyword>
<evidence type="ECO:0000259" key="14">
    <source>
        <dbReference type="PROSITE" id="PS51296"/>
    </source>
</evidence>
<feature type="domain" description="Rieske" evidence="14">
    <location>
        <begin position="170"/>
        <end position="278"/>
    </location>
</feature>
<dbReference type="GO" id="GO:0010277">
    <property type="term" value="F:chlorophyllide a oxygenase activity"/>
    <property type="evidence" value="ECO:0007669"/>
    <property type="project" value="InterPro"/>
</dbReference>
<dbReference type="InterPro" id="IPR017941">
    <property type="entry name" value="Rieske_2Fe-2S"/>
</dbReference>
<evidence type="ECO:0000256" key="4">
    <source>
        <dbReference type="ARBA" id="ARBA00022640"/>
    </source>
</evidence>
<evidence type="ECO:0000256" key="11">
    <source>
        <dbReference type="ARBA" id="ARBA00023004"/>
    </source>
</evidence>
<evidence type="ECO:0000313" key="16">
    <source>
        <dbReference type="Proteomes" id="UP000266841"/>
    </source>
</evidence>
<reference evidence="15 16" key="1">
    <citation type="journal article" date="2012" name="Genome Biol.">
        <title>Genome and low-iron response of an oceanic diatom adapted to chronic iron limitation.</title>
        <authorList>
            <person name="Lommer M."/>
            <person name="Specht M."/>
            <person name="Roy A.S."/>
            <person name="Kraemer L."/>
            <person name="Andreson R."/>
            <person name="Gutowska M.A."/>
            <person name="Wolf J."/>
            <person name="Bergner S.V."/>
            <person name="Schilhabel M.B."/>
            <person name="Klostermeier U.C."/>
            <person name="Beiko R.G."/>
            <person name="Rosenstiel P."/>
            <person name="Hippler M."/>
            <person name="Laroche J."/>
        </authorList>
    </citation>
    <scope>NUCLEOTIDE SEQUENCE [LARGE SCALE GENOMIC DNA]</scope>
    <source>
        <strain evidence="15 16">CCMP1005</strain>
    </source>
</reference>
<dbReference type="Proteomes" id="UP000266841">
    <property type="component" value="Unassembled WGS sequence"/>
</dbReference>
<keyword evidence="10" id="KW-0560">Oxidoreductase</keyword>
<evidence type="ECO:0000256" key="6">
    <source>
        <dbReference type="ARBA" id="ARBA00022714"/>
    </source>
</evidence>
<evidence type="ECO:0000256" key="8">
    <source>
        <dbReference type="ARBA" id="ARBA00022946"/>
    </source>
</evidence>
<name>K0R3L2_THAOC</name>
<proteinExistence type="predicted"/>
<sequence>MRGDLTGPQMDRIGEGFGETKSELIGTAVSDSLGQAARQQEARHWIRAQCEKTSRPLPRNERWRPNLLSSSNMKSSAAALFLLLAMAEAFRSPPSLSSRAGDSRHTITSRVVELRAATLEAPPTEVAAEDPQADGEEEEFVWTKNWYPLVPVEILDLAKPHKFRLFGTDVVVWNDGPLDNGGGTFQPKKDRPKNAKKSEGTWRVFVDSCPHRRVPLSEGRIEDDGSLLCSYHGWRFDGDGKAVAVPQVDSNELELIKSNPKSDCGSYPVTIVDGLMYVWPETGSDARIESALADVPVNDRFDQADAVKDGSVWKGPWSYRELPYGHDYFLENVVDPAHVPISHHNVVGSRYGDQTLNLKTGKPLDKTGFSIVSPGDAANAGGSSTTFKAPSQVLIEAKFGDGAKQWLELYTSPSRPGFCNHVGRMVIQKDASGGMPQLLRAFTAPLPKWLNHLLAPSFLNQDALFLHGQERSLTFGEEYVTSRPQTGKKAGDSYASAVMPCSADRGVMMFRSWMAKYGKGFIPFQGDKTMPPVDNNVVFDVWNSHTKHCKYCLGALRNIGRIRAMSFLASALVASLRPRILGVLGSTAAAAGLAGVGLVMTKLIVGLASVTRQSLRFIPLTLSEQPVLRSTTKATAVLRRAVDVWDCRELNWRVDPERFCLWAPPPFIGLASPPSLVALSASAADSAELSTDFPIRDERPPTVGEL</sequence>
<keyword evidence="4" id="KW-0934">Plastid</keyword>
<evidence type="ECO:0000256" key="7">
    <source>
        <dbReference type="ARBA" id="ARBA00022723"/>
    </source>
</evidence>
<keyword evidence="9" id="KW-1133">Transmembrane helix</keyword>
<keyword evidence="16" id="KW-1185">Reference proteome</keyword>
<keyword evidence="12" id="KW-0411">Iron-sulfur</keyword>
<dbReference type="InterPro" id="IPR050584">
    <property type="entry name" value="Cholesterol_7-desaturase"/>
</dbReference>
<dbReference type="Pfam" id="PF08417">
    <property type="entry name" value="PaO"/>
    <property type="match status" value="1"/>
</dbReference>
<dbReference type="SUPFAM" id="SSF50022">
    <property type="entry name" value="ISP domain"/>
    <property type="match status" value="1"/>
</dbReference>
<dbReference type="OMA" id="KHEAREC"/>
<keyword evidence="5" id="KW-0812">Transmembrane</keyword>
<protein>
    <recommendedName>
        <fullName evidence="14">Rieske domain-containing protein</fullName>
    </recommendedName>
</protein>
<dbReference type="eggNOG" id="ENOG502QQ8U">
    <property type="taxonomic scope" value="Eukaryota"/>
</dbReference>
<dbReference type="PROSITE" id="PS51296">
    <property type="entry name" value="RIESKE"/>
    <property type="match status" value="1"/>
</dbReference>
<evidence type="ECO:0000256" key="13">
    <source>
        <dbReference type="ARBA" id="ARBA00023136"/>
    </source>
</evidence>
<dbReference type="InterPro" id="IPR036922">
    <property type="entry name" value="Rieske_2Fe-2S_sf"/>
</dbReference>
<comment type="subcellular location">
    <subcellularLocation>
        <location evidence="2">Membrane</location>
    </subcellularLocation>
    <subcellularLocation>
        <location evidence="1">Plastid</location>
        <location evidence="1">Chloroplast</location>
    </subcellularLocation>
</comment>
<evidence type="ECO:0000256" key="5">
    <source>
        <dbReference type="ARBA" id="ARBA00022692"/>
    </source>
</evidence>
<evidence type="ECO:0000256" key="1">
    <source>
        <dbReference type="ARBA" id="ARBA00004229"/>
    </source>
</evidence>
<dbReference type="PANTHER" id="PTHR21266">
    <property type="entry name" value="IRON-SULFUR DOMAIN CONTAINING PROTEIN"/>
    <property type="match status" value="1"/>
</dbReference>
<evidence type="ECO:0000256" key="12">
    <source>
        <dbReference type="ARBA" id="ARBA00023014"/>
    </source>
</evidence>
<dbReference type="InterPro" id="IPR013626">
    <property type="entry name" value="PaO"/>
</dbReference>
<accession>K0R3L2</accession>
<evidence type="ECO:0000256" key="3">
    <source>
        <dbReference type="ARBA" id="ARBA00022528"/>
    </source>
</evidence>
<dbReference type="EMBL" id="AGNL01046897">
    <property type="protein sequence ID" value="EJK47493.1"/>
    <property type="molecule type" value="Genomic_DNA"/>
</dbReference>
<dbReference type="GO" id="GO:0009507">
    <property type="term" value="C:chloroplast"/>
    <property type="evidence" value="ECO:0007669"/>
    <property type="project" value="UniProtKB-SubCell"/>
</dbReference>
<comment type="caution">
    <text evidence="15">The sequence shown here is derived from an EMBL/GenBank/DDBJ whole genome shotgun (WGS) entry which is preliminary data.</text>
</comment>
<keyword evidence="8" id="KW-0809">Transit peptide</keyword>
<keyword evidence="13" id="KW-0472">Membrane</keyword>
<keyword evidence="7" id="KW-0479">Metal-binding</keyword>
<evidence type="ECO:0000256" key="2">
    <source>
        <dbReference type="ARBA" id="ARBA00004370"/>
    </source>
</evidence>
<evidence type="ECO:0000256" key="10">
    <source>
        <dbReference type="ARBA" id="ARBA00023002"/>
    </source>
</evidence>
<organism evidence="15 16">
    <name type="scientific">Thalassiosira oceanica</name>
    <name type="common">Marine diatom</name>
    <dbReference type="NCBI Taxonomy" id="159749"/>
    <lineage>
        <taxon>Eukaryota</taxon>
        <taxon>Sar</taxon>
        <taxon>Stramenopiles</taxon>
        <taxon>Ochrophyta</taxon>
        <taxon>Bacillariophyta</taxon>
        <taxon>Coscinodiscophyceae</taxon>
        <taxon>Thalassiosirophycidae</taxon>
        <taxon>Thalassiosirales</taxon>
        <taxon>Thalassiosiraceae</taxon>
        <taxon>Thalassiosira</taxon>
    </lineage>
</organism>
<feature type="non-terminal residue" evidence="15">
    <location>
        <position position="706"/>
    </location>
</feature>
<keyword evidence="3" id="KW-0150">Chloroplast</keyword>
<dbReference type="Gene3D" id="2.102.10.10">
    <property type="entry name" value="Rieske [2Fe-2S] iron-sulphur domain"/>
    <property type="match status" value="1"/>
</dbReference>
<dbReference type="Pfam" id="PF00355">
    <property type="entry name" value="Rieske"/>
    <property type="match status" value="1"/>
</dbReference>
<dbReference type="GO" id="GO:0051537">
    <property type="term" value="F:2 iron, 2 sulfur cluster binding"/>
    <property type="evidence" value="ECO:0007669"/>
    <property type="project" value="UniProtKB-KW"/>
</dbReference>
<keyword evidence="6" id="KW-0001">2Fe-2S</keyword>
<dbReference type="PANTHER" id="PTHR21266:SF32">
    <property type="entry name" value="CHOLESTEROL 7-DESATURASE NVD"/>
    <property type="match status" value="1"/>
</dbReference>
<dbReference type="GO" id="GO:0046872">
    <property type="term" value="F:metal ion binding"/>
    <property type="evidence" value="ECO:0007669"/>
    <property type="project" value="UniProtKB-KW"/>
</dbReference>
<dbReference type="AlphaFoldDB" id="K0R3L2"/>
<dbReference type="GO" id="GO:0016020">
    <property type="term" value="C:membrane"/>
    <property type="evidence" value="ECO:0007669"/>
    <property type="project" value="UniProtKB-SubCell"/>
</dbReference>
<evidence type="ECO:0000256" key="9">
    <source>
        <dbReference type="ARBA" id="ARBA00022989"/>
    </source>
</evidence>
<dbReference type="OrthoDB" id="426882at2759"/>
<evidence type="ECO:0000313" key="15">
    <source>
        <dbReference type="EMBL" id="EJK47493.1"/>
    </source>
</evidence>